<sequence>MTKLKDFEDEIQDFMSYEENFFDNFEQKREESENHSYLCSLIRKDSIEEFVIYVNKLNINLSQTKILNSYFETNSFLQKQKVSLIEYTAFFGSIQIFKYLKMNNVKLTPSLWPYAIHSNNAELISILEENHVKPEDETFCQCFIEAIKCHHNEIANYIYDFLLDKKCLDQSNNQISNNNITNIVLTSLKYHNYYYLDIITDFFTNKDISDNDTGRNNVFFTCCKYDLKIILEFILKNIKIDLNTIFAYKNIKV</sequence>
<evidence type="ECO:0008006" key="3">
    <source>
        <dbReference type="Google" id="ProtNLM"/>
    </source>
</evidence>
<comment type="caution">
    <text evidence="1">The sequence shown here is derived from an EMBL/GenBank/DDBJ whole genome shotgun (WGS) entry which is preliminary data.</text>
</comment>
<evidence type="ECO:0000313" key="2">
    <source>
        <dbReference type="Proteomes" id="UP001470230"/>
    </source>
</evidence>
<gene>
    <name evidence="1" type="ORF">M9Y10_035924</name>
</gene>
<dbReference type="SUPFAM" id="SSF48403">
    <property type="entry name" value="Ankyrin repeat"/>
    <property type="match status" value="1"/>
</dbReference>
<dbReference type="InterPro" id="IPR036770">
    <property type="entry name" value="Ankyrin_rpt-contain_sf"/>
</dbReference>
<proteinExistence type="predicted"/>
<name>A0ABR2GXK6_9EUKA</name>
<reference evidence="1 2" key="1">
    <citation type="submission" date="2024-04" db="EMBL/GenBank/DDBJ databases">
        <title>Tritrichomonas musculus Genome.</title>
        <authorList>
            <person name="Alves-Ferreira E."/>
            <person name="Grigg M."/>
            <person name="Lorenzi H."/>
            <person name="Galac M."/>
        </authorList>
    </citation>
    <scope>NUCLEOTIDE SEQUENCE [LARGE SCALE GENOMIC DNA]</scope>
    <source>
        <strain evidence="1 2">EAF2021</strain>
    </source>
</reference>
<accession>A0ABR2GXK6</accession>
<dbReference type="Proteomes" id="UP001470230">
    <property type="component" value="Unassembled WGS sequence"/>
</dbReference>
<dbReference type="EMBL" id="JAPFFF010000057">
    <property type="protein sequence ID" value="KAK8837980.1"/>
    <property type="molecule type" value="Genomic_DNA"/>
</dbReference>
<dbReference type="PANTHER" id="PTHR24159">
    <property type="match status" value="1"/>
</dbReference>
<keyword evidence="2" id="KW-1185">Reference proteome</keyword>
<dbReference type="PANTHER" id="PTHR24159:SF5">
    <property type="entry name" value="ANK_REP_REGION DOMAIN-CONTAINING PROTEIN"/>
    <property type="match status" value="1"/>
</dbReference>
<protein>
    <recommendedName>
        <fullName evidence="3">DUF3447 domain-containing protein</fullName>
    </recommendedName>
</protein>
<evidence type="ECO:0000313" key="1">
    <source>
        <dbReference type="EMBL" id="KAK8837980.1"/>
    </source>
</evidence>
<organism evidence="1 2">
    <name type="scientific">Tritrichomonas musculus</name>
    <dbReference type="NCBI Taxonomy" id="1915356"/>
    <lineage>
        <taxon>Eukaryota</taxon>
        <taxon>Metamonada</taxon>
        <taxon>Parabasalia</taxon>
        <taxon>Tritrichomonadida</taxon>
        <taxon>Tritrichomonadidae</taxon>
        <taxon>Tritrichomonas</taxon>
    </lineage>
</organism>